<dbReference type="GO" id="GO:0008270">
    <property type="term" value="F:zinc ion binding"/>
    <property type="evidence" value="ECO:0007669"/>
    <property type="project" value="InterPro"/>
</dbReference>
<dbReference type="SMART" id="SM00829">
    <property type="entry name" value="PKS_ER"/>
    <property type="match status" value="1"/>
</dbReference>
<feature type="domain" description="Enoyl reductase (ER)" evidence="8">
    <location>
        <begin position="9"/>
        <end position="341"/>
    </location>
</feature>
<dbReference type="CDD" id="cd05283">
    <property type="entry name" value="CAD1"/>
    <property type="match status" value="1"/>
</dbReference>
<dbReference type="InterPro" id="IPR013154">
    <property type="entry name" value="ADH-like_N"/>
</dbReference>
<dbReference type="InterPro" id="IPR011032">
    <property type="entry name" value="GroES-like_sf"/>
</dbReference>
<dbReference type="SUPFAM" id="SSF50129">
    <property type="entry name" value="GroES-like"/>
    <property type="match status" value="1"/>
</dbReference>
<comment type="cofactor">
    <cofactor evidence="1 7">
        <name>Zn(2+)</name>
        <dbReference type="ChEBI" id="CHEBI:29105"/>
    </cofactor>
</comment>
<reference evidence="9" key="1">
    <citation type="journal article" date="2014" name="Int. J. Syst. Evol. Microbiol.">
        <title>Complete genome sequence of Corynebacterium casei LMG S-19264T (=DSM 44701T), isolated from a smear-ripened cheese.</title>
        <authorList>
            <consortium name="US DOE Joint Genome Institute (JGI-PGF)"/>
            <person name="Walter F."/>
            <person name="Albersmeier A."/>
            <person name="Kalinowski J."/>
            <person name="Ruckert C."/>
        </authorList>
    </citation>
    <scope>NUCLEOTIDE SEQUENCE</scope>
    <source>
        <strain evidence="9">CGMCC 1.16548</strain>
    </source>
</reference>
<proteinExistence type="inferred from homology"/>
<dbReference type="SUPFAM" id="SSF51735">
    <property type="entry name" value="NAD(P)-binding Rossmann-fold domains"/>
    <property type="match status" value="1"/>
</dbReference>
<dbReference type="Gene3D" id="3.40.50.720">
    <property type="entry name" value="NAD(P)-binding Rossmann-like Domain"/>
    <property type="match status" value="1"/>
</dbReference>
<dbReference type="PROSITE" id="PS00059">
    <property type="entry name" value="ADH_ZINC"/>
    <property type="match status" value="1"/>
</dbReference>
<dbReference type="InterPro" id="IPR002328">
    <property type="entry name" value="ADH_Zn_CS"/>
</dbReference>
<accession>A0A8J3GT81</accession>
<dbReference type="EMBL" id="BNAI01000012">
    <property type="protein sequence ID" value="GHF26688.1"/>
    <property type="molecule type" value="Genomic_DNA"/>
</dbReference>
<evidence type="ECO:0000256" key="4">
    <source>
        <dbReference type="ARBA" id="ARBA00023002"/>
    </source>
</evidence>
<evidence type="ECO:0000256" key="6">
    <source>
        <dbReference type="ARBA" id="ARBA00048262"/>
    </source>
</evidence>
<dbReference type="EC" id="1.1.1.2" evidence="5"/>
<dbReference type="InterPro" id="IPR020843">
    <property type="entry name" value="ER"/>
</dbReference>
<comment type="similarity">
    <text evidence="7">Belongs to the zinc-containing alcohol dehydrogenase family.</text>
</comment>
<keyword evidence="2 7" id="KW-0479">Metal-binding</keyword>
<dbReference type="Pfam" id="PF00107">
    <property type="entry name" value="ADH_zinc_N"/>
    <property type="match status" value="1"/>
</dbReference>
<evidence type="ECO:0000256" key="2">
    <source>
        <dbReference type="ARBA" id="ARBA00022723"/>
    </source>
</evidence>
<comment type="caution">
    <text evidence="9">The sequence shown here is derived from an EMBL/GenBank/DDBJ whole genome shotgun (WGS) entry which is preliminary data.</text>
</comment>
<dbReference type="Gene3D" id="3.90.180.10">
    <property type="entry name" value="Medium-chain alcohol dehydrogenases, catalytic domain"/>
    <property type="match status" value="1"/>
</dbReference>
<comment type="catalytic activity">
    <reaction evidence="6">
        <text>a primary alcohol + NADP(+) = an aldehyde + NADPH + H(+)</text>
        <dbReference type="Rhea" id="RHEA:15937"/>
        <dbReference type="ChEBI" id="CHEBI:15378"/>
        <dbReference type="ChEBI" id="CHEBI:15734"/>
        <dbReference type="ChEBI" id="CHEBI:17478"/>
        <dbReference type="ChEBI" id="CHEBI:57783"/>
        <dbReference type="ChEBI" id="CHEBI:58349"/>
        <dbReference type="EC" id="1.1.1.2"/>
    </reaction>
</comment>
<evidence type="ECO:0000256" key="1">
    <source>
        <dbReference type="ARBA" id="ARBA00001947"/>
    </source>
</evidence>
<dbReference type="InterPro" id="IPR036291">
    <property type="entry name" value="NAD(P)-bd_dom_sf"/>
</dbReference>
<dbReference type="InterPro" id="IPR047109">
    <property type="entry name" value="CAD-like"/>
</dbReference>
<reference evidence="9" key="2">
    <citation type="submission" date="2020-09" db="EMBL/GenBank/DDBJ databases">
        <authorList>
            <person name="Sun Q."/>
            <person name="Zhou Y."/>
        </authorList>
    </citation>
    <scope>NUCLEOTIDE SEQUENCE</scope>
    <source>
        <strain evidence="9">CGMCC 1.16548</strain>
    </source>
</reference>
<sequence length="347" mass="36845">MLNVTAYAAASPTADILPTTIERRDVGPDDVLIEIKYAGICHSDIHTVRGDWGAQTYPLTVGHEIAGVVAEVGSAVTKWAVGTSVGVGCMVNSCRECANCRAGLEQYCEGGNVGTYGSIDRDGTVTQGGYSTHIVVDQDFVLRIPEAIDLAVAAPLLCAGITTYSPLRHWNAAPGRKVAVVGMGGLGHMAVKLAHALGAEVTVLSQTLSKEADGRAFGATRYFATSDPATFSELTNEFDLIINTVSAEIDMRAYLSLLRLDGVLVNVGAPPEPLPVPVFALFTNRRSFAGSSIGGIAETQEMLDFCAEHGVVPETELIAADQITEAWLRVLKSDVRYRFVIDVATMV</sequence>
<dbReference type="PANTHER" id="PTHR42683">
    <property type="entry name" value="ALDEHYDE REDUCTASE"/>
    <property type="match status" value="1"/>
</dbReference>
<keyword evidence="3 7" id="KW-0862">Zinc</keyword>
<evidence type="ECO:0000259" key="8">
    <source>
        <dbReference type="SMART" id="SM00829"/>
    </source>
</evidence>
<keyword evidence="4" id="KW-0560">Oxidoreductase</keyword>
<dbReference type="Pfam" id="PF08240">
    <property type="entry name" value="ADH_N"/>
    <property type="match status" value="1"/>
</dbReference>
<organism evidence="9 10">
    <name type="scientific">Pseudolysinimonas yzui</name>
    <dbReference type="NCBI Taxonomy" id="2708254"/>
    <lineage>
        <taxon>Bacteria</taxon>
        <taxon>Bacillati</taxon>
        <taxon>Actinomycetota</taxon>
        <taxon>Actinomycetes</taxon>
        <taxon>Micrococcales</taxon>
        <taxon>Microbacteriaceae</taxon>
        <taxon>Pseudolysinimonas</taxon>
    </lineage>
</organism>
<evidence type="ECO:0000256" key="5">
    <source>
        <dbReference type="ARBA" id="ARBA00024074"/>
    </source>
</evidence>
<gene>
    <name evidence="9" type="ORF">GCM10011600_29620</name>
</gene>
<dbReference type="GO" id="GO:0008106">
    <property type="term" value="F:alcohol dehydrogenase (NADP+) activity"/>
    <property type="evidence" value="ECO:0007669"/>
    <property type="project" value="UniProtKB-EC"/>
</dbReference>
<dbReference type="AlphaFoldDB" id="A0A8J3GT81"/>
<dbReference type="FunFam" id="3.40.50.720:FF:000022">
    <property type="entry name" value="Cinnamyl alcohol dehydrogenase"/>
    <property type="match status" value="1"/>
</dbReference>
<evidence type="ECO:0000256" key="3">
    <source>
        <dbReference type="ARBA" id="ARBA00022833"/>
    </source>
</evidence>
<evidence type="ECO:0000313" key="9">
    <source>
        <dbReference type="EMBL" id="GHF26688.1"/>
    </source>
</evidence>
<name>A0A8J3GT81_9MICO</name>
<protein>
    <recommendedName>
        <fullName evidence="5">alcohol dehydrogenase (NADP(+))</fullName>
        <ecNumber evidence="5">1.1.1.2</ecNumber>
    </recommendedName>
</protein>
<dbReference type="RefSeq" id="WP_191284315.1">
    <property type="nucleotide sequence ID" value="NZ_BNAI01000012.1"/>
</dbReference>
<evidence type="ECO:0000256" key="7">
    <source>
        <dbReference type="RuleBase" id="RU361277"/>
    </source>
</evidence>
<dbReference type="InterPro" id="IPR013149">
    <property type="entry name" value="ADH-like_C"/>
</dbReference>
<evidence type="ECO:0000313" key="10">
    <source>
        <dbReference type="Proteomes" id="UP000617531"/>
    </source>
</evidence>
<dbReference type="Proteomes" id="UP000617531">
    <property type="component" value="Unassembled WGS sequence"/>
</dbReference>
<keyword evidence="10" id="KW-1185">Reference proteome</keyword>